<keyword evidence="1" id="KW-0812">Transmembrane</keyword>
<dbReference type="PANTHER" id="PTHR40448">
    <property type="entry name" value="TWO-COMPONENT SENSOR HISTIDINE KINASE"/>
    <property type="match status" value="1"/>
</dbReference>
<dbReference type="InterPro" id="IPR036890">
    <property type="entry name" value="HATPase_C_sf"/>
</dbReference>
<sequence length="370" mass="42593">MLASLLFGVLNYVNFLFAMQISQIIWSDMLNIRKPMIEQIFLFAFIGVVAYLIGKLFSDHTKRNRQSMQHVFSLRQRIFVLFGNMCMVMGGIYLSLIFYRDASGMQEILLHSLLLAVYIAVIFFSHWLYTYTLKKEMEKLQMEQEVGQLEKYAASLEDVLQDMRTFKHDYANILSSLQGFIEDENYSELKRYFHHDVCTYSNKLFQINTRLSLLGHVKIAPLKGILSSKMVKAHAEQIDVFIDIAEDVHEVAMSTLDLCRIIGILLDNAIEAALETPQPRIELGIVPVKDSTLFIIKNSCSQHVPPIYKMFEYGFSTKGNNRGIGLPNVRELIDCKYPHANLNTEIDPEAMTFMQELTIKHVQHRSTKLG</sequence>
<dbReference type="Proteomes" id="UP000192940">
    <property type="component" value="Chromosome I"/>
</dbReference>
<proteinExistence type="predicted"/>
<accession>A0A1X7HRB6</accession>
<dbReference type="EMBL" id="LT840184">
    <property type="protein sequence ID" value="SMF90420.1"/>
    <property type="molecule type" value="Genomic_DNA"/>
</dbReference>
<reference evidence="3 4" key="1">
    <citation type="submission" date="2017-04" db="EMBL/GenBank/DDBJ databases">
        <authorList>
            <person name="Afonso C.L."/>
            <person name="Miller P.J."/>
            <person name="Scott M.A."/>
            <person name="Spackman E."/>
            <person name="Goraichik I."/>
            <person name="Dimitrov K.M."/>
            <person name="Suarez D.L."/>
            <person name="Swayne D.E."/>
        </authorList>
    </citation>
    <scope>NUCLEOTIDE SEQUENCE [LARGE SCALE GENOMIC DNA]</scope>
    <source>
        <strain evidence="3 4">N3/975</strain>
    </source>
</reference>
<keyword evidence="3" id="KW-0418">Kinase</keyword>
<dbReference type="STRING" id="1313296.SAMN05661091_5034"/>
<dbReference type="AlphaFoldDB" id="A0A1X7HRB6"/>
<protein>
    <submittedName>
        <fullName evidence="3">Two-component system, AgrA family, sensor histidine kinase AgrC</fullName>
    </submittedName>
</protein>
<keyword evidence="4" id="KW-1185">Reference proteome</keyword>
<dbReference type="SUPFAM" id="SSF55874">
    <property type="entry name" value="ATPase domain of HSP90 chaperone/DNA topoisomerase II/histidine kinase"/>
    <property type="match status" value="1"/>
</dbReference>
<dbReference type="GO" id="GO:0016301">
    <property type="term" value="F:kinase activity"/>
    <property type="evidence" value="ECO:0007669"/>
    <property type="project" value="UniProtKB-KW"/>
</dbReference>
<name>A0A1X7HRB6_9BACL</name>
<dbReference type="Pfam" id="PF14501">
    <property type="entry name" value="HATPase_c_5"/>
    <property type="match status" value="1"/>
</dbReference>
<keyword evidence="3" id="KW-0808">Transferase</keyword>
<gene>
    <name evidence="3" type="ORF">SAMN05661091_5034</name>
</gene>
<evidence type="ECO:0000256" key="1">
    <source>
        <dbReference type="SAM" id="Phobius"/>
    </source>
</evidence>
<keyword evidence="1" id="KW-0472">Membrane</keyword>
<keyword evidence="1" id="KW-1133">Transmembrane helix</keyword>
<feature type="transmembrane region" description="Helical" evidence="1">
    <location>
        <begin position="39"/>
        <end position="57"/>
    </location>
</feature>
<feature type="transmembrane region" description="Helical" evidence="1">
    <location>
        <begin position="108"/>
        <end position="129"/>
    </location>
</feature>
<dbReference type="CDD" id="cd16935">
    <property type="entry name" value="HATPase_AgrC-ComD-like"/>
    <property type="match status" value="1"/>
</dbReference>
<evidence type="ECO:0000259" key="2">
    <source>
        <dbReference type="Pfam" id="PF14501"/>
    </source>
</evidence>
<evidence type="ECO:0000313" key="3">
    <source>
        <dbReference type="EMBL" id="SMF90420.1"/>
    </source>
</evidence>
<evidence type="ECO:0000313" key="4">
    <source>
        <dbReference type="Proteomes" id="UP000192940"/>
    </source>
</evidence>
<dbReference type="PANTHER" id="PTHR40448:SF1">
    <property type="entry name" value="TWO-COMPONENT SENSOR HISTIDINE KINASE"/>
    <property type="match status" value="1"/>
</dbReference>
<organism evidence="3 4">
    <name type="scientific">Paenibacillus uliginis N3/975</name>
    <dbReference type="NCBI Taxonomy" id="1313296"/>
    <lineage>
        <taxon>Bacteria</taxon>
        <taxon>Bacillati</taxon>
        <taxon>Bacillota</taxon>
        <taxon>Bacilli</taxon>
        <taxon>Bacillales</taxon>
        <taxon>Paenibacillaceae</taxon>
        <taxon>Paenibacillus</taxon>
    </lineage>
</organism>
<dbReference type="InterPro" id="IPR032834">
    <property type="entry name" value="NatK-like_C"/>
</dbReference>
<feature type="transmembrane region" description="Helical" evidence="1">
    <location>
        <begin position="78"/>
        <end position="96"/>
    </location>
</feature>
<dbReference type="Gene3D" id="3.30.565.10">
    <property type="entry name" value="Histidine kinase-like ATPase, C-terminal domain"/>
    <property type="match status" value="1"/>
</dbReference>
<feature type="domain" description="Sensor histidine kinase NatK-like C-terminal" evidence="2">
    <location>
        <begin position="253"/>
        <end position="359"/>
    </location>
</feature>
<dbReference type="GO" id="GO:0042802">
    <property type="term" value="F:identical protein binding"/>
    <property type="evidence" value="ECO:0007669"/>
    <property type="project" value="TreeGrafter"/>
</dbReference>